<sequence length="280" mass="30873">MPPSRTLPPPARYRVDTLRAAAQARRVILDPVWIAYDETDAAQYPSYSSNDPDPEPVESWEAVYDAFLQRIGPHARELLQNGRGREILLFERNSDSEIQQVQPMEGYRPMYLAYLAAVLADSHRSDIIRADQAVRDTTARCAPQADILRLLDVSIECELDAAQSAADFRAAAALAGYCAPSSPAETAEEPQFHALPDATSAHPQEAVPLNMERTLAGSNVVFSGGERASLQAANARLQRQADDFNRRLERARTWLQVAGEELSLVRDALNTAVDVLNGTF</sequence>
<organism evidence="1 2">
    <name type="scientific">Mycena pura</name>
    <dbReference type="NCBI Taxonomy" id="153505"/>
    <lineage>
        <taxon>Eukaryota</taxon>
        <taxon>Fungi</taxon>
        <taxon>Dikarya</taxon>
        <taxon>Basidiomycota</taxon>
        <taxon>Agaricomycotina</taxon>
        <taxon>Agaricomycetes</taxon>
        <taxon>Agaricomycetidae</taxon>
        <taxon>Agaricales</taxon>
        <taxon>Marasmiineae</taxon>
        <taxon>Mycenaceae</taxon>
        <taxon>Mycena</taxon>
    </lineage>
</organism>
<evidence type="ECO:0000313" key="2">
    <source>
        <dbReference type="Proteomes" id="UP001219525"/>
    </source>
</evidence>
<dbReference type="EMBL" id="JARJCW010000027">
    <property type="protein sequence ID" value="KAJ7210717.1"/>
    <property type="molecule type" value="Genomic_DNA"/>
</dbReference>
<proteinExistence type="predicted"/>
<comment type="caution">
    <text evidence="1">The sequence shown here is derived from an EMBL/GenBank/DDBJ whole genome shotgun (WGS) entry which is preliminary data.</text>
</comment>
<gene>
    <name evidence="1" type="ORF">GGX14DRAFT_565330</name>
</gene>
<dbReference type="AlphaFoldDB" id="A0AAD6VFQ4"/>
<reference evidence="1" key="1">
    <citation type="submission" date="2023-03" db="EMBL/GenBank/DDBJ databases">
        <title>Massive genome expansion in bonnet fungi (Mycena s.s.) driven by repeated elements and novel gene families across ecological guilds.</title>
        <authorList>
            <consortium name="Lawrence Berkeley National Laboratory"/>
            <person name="Harder C.B."/>
            <person name="Miyauchi S."/>
            <person name="Viragh M."/>
            <person name="Kuo A."/>
            <person name="Thoen E."/>
            <person name="Andreopoulos B."/>
            <person name="Lu D."/>
            <person name="Skrede I."/>
            <person name="Drula E."/>
            <person name="Henrissat B."/>
            <person name="Morin E."/>
            <person name="Kohler A."/>
            <person name="Barry K."/>
            <person name="LaButti K."/>
            <person name="Morin E."/>
            <person name="Salamov A."/>
            <person name="Lipzen A."/>
            <person name="Mereny Z."/>
            <person name="Hegedus B."/>
            <person name="Baldrian P."/>
            <person name="Stursova M."/>
            <person name="Weitz H."/>
            <person name="Taylor A."/>
            <person name="Grigoriev I.V."/>
            <person name="Nagy L.G."/>
            <person name="Martin F."/>
            <person name="Kauserud H."/>
        </authorList>
    </citation>
    <scope>NUCLEOTIDE SEQUENCE</scope>
    <source>
        <strain evidence="1">9144</strain>
    </source>
</reference>
<evidence type="ECO:0000313" key="1">
    <source>
        <dbReference type="EMBL" id="KAJ7210717.1"/>
    </source>
</evidence>
<name>A0AAD6VFQ4_9AGAR</name>
<dbReference type="Proteomes" id="UP001219525">
    <property type="component" value="Unassembled WGS sequence"/>
</dbReference>
<accession>A0AAD6VFQ4</accession>
<keyword evidence="2" id="KW-1185">Reference proteome</keyword>
<protein>
    <submittedName>
        <fullName evidence="1">Uncharacterized protein</fullName>
    </submittedName>
</protein>